<evidence type="ECO:0000313" key="2">
    <source>
        <dbReference type="EMBL" id="JAC09922.1"/>
    </source>
</evidence>
<feature type="signal peptide" evidence="1">
    <location>
        <begin position="1"/>
        <end position="20"/>
    </location>
</feature>
<dbReference type="SMART" id="SM00700">
    <property type="entry name" value="JHBP"/>
    <property type="match status" value="1"/>
</dbReference>
<dbReference type="PANTHER" id="PTHR11008">
    <property type="entry name" value="PROTEIN TAKEOUT-LIKE PROTEIN"/>
    <property type="match status" value="1"/>
</dbReference>
<dbReference type="VEuPathDB" id="VectorBase:AALFPA_062773"/>
<name>A0A023EL43_AEDAL</name>
<dbReference type="EMBL" id="GAPW01003676">
    <property type="protein sequence ID" value="JAC09922.1"/>
    <property type="molecule type" value="mRNA"/>
</dbReference>
<dbReference type="AlphaFoldDB" id="A0A023EL43"/>
<sequence>MVSSGMCLLLLLASIHVTLTAPTRRRQEQEGCSRSSPDLGDCVGNSIQHFVNFMASGKLSPKVSVTPFDPLLLPNMTITHQSKEFKAVFVNRYLVGLKHSFVHDTSVDLKKKELSLTLLMPAMELLGMYTTESIDNHEATENTILTISIRSSAAKFRAQGELYKSTTTGMDHVRLNVTDVELVMGHYMINDLDHSTPVPRTNRHFDSVSRPEFVKLIEKDLRVQLGARLQHIANEVLALAPYQKLFPV</sequence>
<reference evidence="2" key="1">
    <citation type="journal article" date="2014" name="PLoS Negl. Trop. Dis.">
        <title>Identification and characterization of seminal fluid proteins in the Asian tiger mosquito, Aedes albopictus.</title>
        <authorList>
            <person name="Boes K.E."/>
            <person name="Ribeiro J.M."/>
            <person name="Wong A."/>
            <person name="Harrington L.C."/>
            <person name="Wolfner M.F."/>
            <person name="Sirot L.K."/>
        </authorList>
    </citation>
    <scope>NUCLEOTIDE SEQUENCE</scope>
    <source>
        <tissue evidence="2">Reproductive organs</tissue>
    </source>
</reference>
<dbReference type="InterPro" id="IPR010562">
    <property type="entry name" value="Haemolymph_juvenile_hormone-bd"/>
</dbReference>
<dbReference type="VEuPathDB" id="VectorBase:AALF005972"/>
<keyword evidence="1" id="KW-0732">Signal</keyword>
<organism evidence="2">
    <name type="scientific">Aedes albopictus</name>
    <name type="common">Asian tiger mosquito</name>
    <name type="synonym">Stegomyia albopicta</name>
    <dbReference type="NCBI Taxonomy" id="7160"/>
    <lineage>
        <taxon>Eukaryota</taxon>
        <taxon>Metazoa</taxon>
        <taxon>Ecdysozoa</taxon>
        <taxon>Arthropoda</taxon>
        <taxon>Hexapoda</taxon>
        <taxon>Insecta</taxon>
        <taxon>Pterygota</taxon>
        <taxon>Neoptera</taxon>
        <taxon>Endopterygota</taxon>
        <taxon>Diptera</taxon>
        <taxon>Nematocera</taxon>
        <taxon>Culicoidea</taxon>
        <taxon>Culicidae</taxon>
        <taxon>Culicinae</taxon>
        <taxon>Aedini</taxon>
        <taxon>Aedes</taxon>
        <taxon>Stegomyia</taxon>
    </lineage>
</organism>
<proteinExistence type="evidence at transcript level"/>
<feature type="chain" id="PRO_5001514754" evidence="1">
    <location>
        <begin position="21"/>
        <end position="248"/>
    </location>
</feature>
<dbReference type="Gene3D" id="3.15.10.30">
    <property type="entry name" value="Haemolymph juvenile hormone binding protein"/>
    <property type="match status" value="1"/>
</dbReference>
<protein>
    <submittedName>
        <fullName evidence="2">Putative secreted protein</fullName>
    </submittedName>
</protein>
<evidence type="ECO:0000256" key="1">
    <source>
        <dbReference type="SAM" id="SignalP"/>
    </source>
</evidence>
<dbReference type="GO" id="GO:0005615">
    <property type="term" value="C:extracellular space"/>
    <property type="evidence" value="ECO:0007669"/>
    <property type="project" value="TreeGrafter"/>
</dbReference>
<accession>A0A023EL43</accession>
<dbReference type="VEuPathDB" id="VectorBase:AALC636_004747"/>
<dbReference type="InterPro" id="IPR038606">
    <property type="entry name" value="To_sf"/>
</dbReference>
<dbReference type="PANTHER" id="PTHR11008:SF39">
    <property type="entry name" value="CIRCADIAN CLOCK-CONTROLLED PROTEIN-LIKE PROTEIN"/>
    <property type="match status" value="1"/>
</dbReference>
<dbReference type="Pfam" id="PF06585">
    <property type="entry name" value="JHBP"/>
    <property type="match status" value="1"/>
</dbReference>